<accession>A0AAV8ZMF1</accession>
<sequence length="160" mass="18315">MITAKDILDMTEVCDILLPIEVATREVCGEQYVTCSKVIPLTRMINIKISGLQPKSTIGINLQKNILTEIKKRLLPSESVNILALSTLLDPRFKNIHFQDAISCSKAIRYIKDLITTVDDRNTDQQERASEIHNGTDQKITEDAIKKWLRRAKEWQHTQK</sequence>
<comment type="caution">
    <text evidence="1">The sequence shown here is derived from an EMBL/GenBank/DDBJ whole genome shotgun (WGS) entry which is preliminary data.</text>
</comment>
<keyword evidence="2" id="KW-1185">Reference proteome</keyword>
<evidence type="ECO:0000313" key="1">
    <source>
        <dbReference type="EMBL" id="KAJ8966807.1"/>
    </source>
</evidence>
<dbReference type="Proteomes" id="UP001162156">
    <property type="component" value="Unassembled WGS sequence"/>
</dbReference>
<dbReference type="InterPro" id="IPR012337">
    <property type="entry name" value="RNaseH-like_sf"/>
</dbReference>
<evidence type="ECO:0000313" key="2">
    <source>
        <dbReference type="Proteomes" id="UP001162156"/>
    </source>
</evidence>
<dbReference type="AlphaFoldDB" id="A0AAV8ZMF1"/>
<organism evidence="1 2">
    <name type="scientific">Rhamnusium bicolor</name>
    <dbReference type="NCBI Taxonomy" id="1586634"/>
    <lineage>
        <taxon>Eukaryota</taxon>
        <taxon>Metazoa</taxon>
        <taxon>Ecdysozoa</taxon>
        <taxon>Arthropoda</taxon>
        <taxon>Hexapoda</taxon>
        <taxon>Insecta</taxon>
        <taxon>Pterygota</taxon>
        <taxon>Neoptera</taxon>
        <taxon>Endopterygota</taxon>
        <taxon>Coleoptera</taxon>
        <taxon>Polyphaga</taxon>
        <taxon>Cucujiformia</taxon>
        <taxon>Chrysomeloidea</taxon>
        <taxon>Cerambycidae</taxon>
        <taxon>Lepturinae</taxon>
        <taxon>Rhagiini</taxon>
        <taxon>Rhamnusium</taxon>
    </lineage>
</organism>
<gene>
    <name evidence="1" type="ORF">NQ314_003303</name>
</gene>
<reference evidence="1" key="1">
    <citation type="journal article" date="2023" name="Insect Mol. Biol.">
        <title>Genome sequencing provides insights into the evolution of gene families encoding plant cell wall-degrading enzymes in longhorned beetles.</title>
        <authorList>
            <person name="Shin N.R."/>
            <person name="Okamura Y."/>
            <person name="Kirsch R."/>
            <person name="Pauchet Y."/>
        </authorList>
    </citation>
    <scope>NUCLEOTIDE SEQUENCE</scope>
    <source>
        <strain evidence="1">RBIC_L_NR</strain>
    </source>
</reference>
<proteinExistence type="predicted"/>
<dbReference type="SUPFAM" id="SSF53098">
    <property type="entry name" value="Ribonuclease H-like"/>
    <property type="match status" value="1"/>
</dbReference>
<dbReference type="EMBL" id="JANEYF010000937">
    <property type="protein sequence ID" value="KAJ8966807.1"/>
    <property type="molecule type" value="Genomic_DNA"/>
</dbReference>
<protein>
    <submittedName>
        <fullName evidence="1">Uncharacterized protein</fullName>
    </submittedName>
</protein>
<name>A0AAV8ZMF1_9CUCU</name>